<feature type="chain" id="PRO_5021476430" evidence="1">
    <location>
        <begin position="20"/>
        <end position="96"/>
    </location>
</feature>
<dbReference type="AlphaFoldDB" id="A0A508WQ00"/>
<organism evidence="2">
    <name type="scientific">Sinorhizobium medicae</name>
    <dbReference type="NCBI Taxonomy" id="110321"/>
    <lineage>
        <taxon>Bacteria</taxon>
        <taxon>Pseudomonadati</taxon>
        <taxon>Pseudomonadota</taxon>
        <taxon>Alphaproteobacteria</taxon>
        <taxon>Hyphomicrobiales</taxon>
        <taxon>Rhizobiaceae</taxon>
        <taxon>Sinorhizobium/Ensifer group</taxon>
        <taxon>Sinorhizobium</taxon>
    </lineage>
</organism>
<gene>
    <name evidence="2" type="ORF">EMEDMD4_1140016</name>
</gene>
<accession>A0A508WQ00</accession>
<sequence length="96" mass="10746">MAKQVFVRLSFVLALGTEAACHATGMDIGSKEEGDIHRWEWPSFLREAMGRHKTRCTGADRRCQDGASRKLAALAHSWLADRGNLSVGRHLTPEWQ</sequence>
<feature type="signal peptide" evidence="1">
    <location>
        <begin position="1"/>
        <end position="19"/>
    </location>
</feature>
<keyword evidence="1" id="KW-0732">Signal</keyword>
<reference evidence="2" key="1">
    <citation type="submission" date="2019-06" db="EMBL/GenBank/DDBJ databases">
        <authorList>
            <person name="Le Quere A."/>
            <person name="Colella S."/>
        </authorList>
    </citation>
    <scope>NUCLEOTIDE SEQUENCE</scope>
    <source>
        <strain evidence="2">EmedicaeMD41</strain>
    </source>
</reference>
<dbReference type="Proteomes" id="UP000507954">
    <property type="component" value="Unassembled WGS sequence"/>
</dbReference>
<evidence type="ECO:0000256" key="1">
    <source>
        <dbReference type="SAM" id="SignalP"/>
    </source>
</evidence>
<dbReference type="EMBL" id="CABFNB010000018">
    <property type="protein sequence ID" value="VTZ59578.1"/>
    <property type="molecule type" value="Genomic_DNA"/>
</dbReference>
<proteinExistence type="predicted"/>
<protein>
    <submittedName>
        <fullName evidence="2">Uncharacterized protein</fullName>
    </submittedName>
</protein>
<evidence type="ECO:0000313" key="2">
    <source>
        <dbReference type="EMBL" id="VTZ59578.1"/>
    </source>
</evidence>
<name>A0A508WQ00_9HYPH</name>